<evidence type="ECO:0000313" key="2">
    <source>
        <dbReference type="Proteomes" id="UP000593571"/>
    </source>
</evidence>
<organism evidence="1 2">
    <name type="scientific">Rousettus aegyptiacus</name>
    <name type="common">Egyptian fruit bat</name>
    <name type="synonym">Pteropus aegyptiacus</name>
    <dbReference type="NCBI Taxonomy" id="9407"/>
    <lineage>
        <taxon>Eukaryota</taxon>
        <taxon>Metazoa</taxon>
        <taxon>Chordata</taxon>
        <taxon>Craniata</taxon>
        <taxon>Vertebrata</taxon>
        <taxon>Euteleostomi</taxon>
        <taxon>Mammalia</taxon>
        <taxon>Eutheria</taxon>
        <taxon>Laurasiatheria</taxon>
        <taxon>Chiroptera</taxon>
        <taxon>Yinpterochiroptera</taxon>
        <taxon>Pteropodoidea</taxon>
        <taxon>Pteropodidae</taxon>
        <taxon>Rousettinae</taxon>
        <taxon>Rousettus</taxon>
    </lineage>
</organism>
<dbReference type="AlphaFoldDB" id="A0A7J8D6L0"/>
<accession>A0A7J8D6L0</accession>
<proteinExistence type="predicted"/>
<keyword evidence="2" id="KW-1185">Reference proteome</keyword>
<comment type="caution">
    <text evidence="1">The sequence shown here is derived from an EMBL/GenBank/DDBJ whole genome shotgun (WGS) entry which is preliminary data.</text>
</comment>
<gene>
    <name evidence="1" type="ORF">HJG63_008758</name>
</gene>
<dbReference type="Proteomes" id="UP000593571">
    <property type="component" value="Unassembled WGS sequence"/>
</dbReference>
<sequence length="141" mass="16329">MDFCFPPGYIPLLDVVIQMFSTWMFSGQYLCAFNSQDSEELLEGMVKNLGWLPILVQEARNPKRTIKRNVHSEEVSSNHNTLWPLSKCMETSGKVSLILFLIFKYVIKIKVLMYHLPLAFLHQSSDFRKLVNTFQSLKGKP</sequence>
<dbReference type="EMBL" id="JACASE010000013">
    <property type="protein sequence ID" value="KAF6418733.1"/>
    <property type="molecule type" value="Genomic_DNA"/>
</dbReference>
<reference evidence="1 2" key="1">
    <citation type="journal article" date="2020" name="Nature">
        <title>Six reference-quality genomes reveal evolution of bat adaptations.</title>
        <authorList>
            <person name="Jebb D."/>
            <person name="Huang Z."/>
            <person name="Pippel M."/>
            <person name="Hughes G.M."/>
            <person name="Lavrichenko K."/>
            <person name="Devanna P."/>
            <person name="Winkler S."/>
            <person name="Jermiin L.S."/>
            <person name="Skirmuntt E.C."/>
            <person name="Katzourakis A."/>
            <person name="Burkitt-Gray L."/>
            <person name="Ray D.A."/>
            <person name="Sullivan K.A.M."/>
            <person name="Roscito J.G."/>
            <person name="Kirilenko B.M."/>
            <person name="Davalos L.M."/>
            <person name="Corthals A.P."/>
            <person name="Power M.L."/>
            <person name="Jones G."/>
            <person name="Ransome R.D."/>
            <person name="Dechmann D.K.N."/>
            <person name="Locatelli A.G."/>
            <person name="Puechmaille S.J."/>
            <person name="Fedrigo O."/>
            <person name="Jarvis E.D."/>
            <person name="Hiller M."/>
            <person name="Vernes S.C."/>
            <person name="Myers E.W."/>
            <person name="Teeling E.C."/>
        </authorList>
    </citation>
    <scope>NUCLEOTIDE SEQUENCE [LARGE SCALE GENOMIC DNA]</scope>
    <source>
        <strain evidence="1">MRouAeg1</strain>
        <tissue evidence="1">Muscle</tissue>
    </source>
</reference>
<name>A0A7J8D6L0_ROUAE</name>
<protein>
    <submittedName>
        <fullName evidence="1">Uncharacterized protein</fullName>
    </submittedName>
</protein>
<evidence type="ECO:0000313" key="1">
    <source>
        <dbReference type="EMBL" id="KAF6418733.1"/>
    </source>
</evidence>